<organism evidence="2 3">
    <name type="scientific">Lentibacter algarum</name>
    <dbReference type="NCBI Taxonomy" id="576131"/>
    <lineage>
        <taxon>Bacteria</taxon>
        <taxon>Pseudomonadati</taxon>
        <taxon>Pseudomonadota</taxon>
        <taxon>Alphaproteobacteria</taxon>
        <taxon>Rhodobacterales</taxon>
        <taxon>Roseobacteraceae</taxon>
        <taxon>Lentibacter</taxon>
    </lineage>
</organism>
<evidence type="ECO:0000313" key="2">
    <source>
        <dbReference type="EMBL" id="SDY45122.1"/>
    </source>
</evidence>
<dbReference type="GeneID" id="78124319"/>
<dbReference type="SUPFAM" id="SSF53474">
    <property type="entry name" value="alpha/beta-Hydrolases"/>
    <property type="match status" value="1"/>
</dbReference>
<dbReference type="EMBL" id="FNPR01000002">
    <property type="protein sequence ID" value="SDY45122.1"/>
    <property type="molecule type" value="Genomic_DNA"/>
</dbReference>
<proteinExistence type="predicted"/>
<gene>
    <name evidence="2" type="ORF">SAMN05444486_102246</name>
</gene>
<dbReference type="InterPro" id="IPR029058">
    <property type="entry name" value="AB_hydrolase_fold"/>
</dbReference>
<feature type="chain" id="PRO_5011501858" evidence="1">
    <location>
        <begin position="19"/>
        <end position="352"/>
    </location>
</feature>
<reference evidence="2 3" key="1">
    <citation type="submission" date="2016-10" db="EMBL/GenBank/DDBJ databases">
        <authorList>
            <person name="de Groot N.N."/>
        </authorList>
    </citation>
    <scope>NUCLEOTIDE SEQUENCE [LARGE SCALE GENOMIC DNA]</scope>
    <source>
        <strain evidence="2 3">DSM 24677</strain>
    </source>
</reference>
<keyword evidence="1" id="KW-0732">Signal</keyword>
<dbReference type="PANTHER" id="PTHR36513">
    <property type="entry name" value="ABC TRANSMEMBRANE TYPE-1 DOMAIN-CONTAINING PROTEIN"/>
    <property type="match status" value="1"/>
</dbReference>
<sequence>MVNRFLVLLALLALTACARPQSAGFVEPVPEASRETIFIATMRTEGQRGQMFGEKRSTVMSYAELNISIPPNHQIGRIERSRGQIDARRHFAPLSATPLANSAKLNERLKASRISAEEPLLIFVHGYNNTLEDAAFRLAQIQHDFELNNPALLFSWPSAGDPLGYAYDRDSVLFARTDFARLLEALNRAGQRRVIILAHSMGSYLVMESLRQLALEGKTHNIDALEAVVLMSPDIDPDVFRQQAGEIGRLPQPFIIMTTQKDRVLNVSSLLTGRKERLGRIQNAEEVEGLDVSVMDFSLFETGENMGHMVPVSSPAAIRFLRRFTKGVGLAANEFSRYVLLGESRKDGRLLQ</sequence>
<dbReference type="Proteomes" id="UP000199026">
    <property type="component" value="Unassembled WGS sequence"/>
</dbReference>
<dbReference type="AlphaFoldDB" id="A0A1H3JYV4"/>
<evidence type="ECO:0000313" key="3">
    <source>
        <dbReference type="Proteomes" id="UP000199026"/>
    </source>
</evidence>
<name>A0A1H3JYV4_9RHOB</name>
<dbReference type="InterPro" id="IPR010297">
    <property type="entry name" value="DUF900_hydrolase"/>
</dbReference>
<keyword evidence="3" id="KW-1185">Reference proteome</keyword>
<dbReference type="PIRSF" id="PIRSF033909">
    <property type="entry name" value="UCP033909"/>
    <property type="match status" value="1"/>
</dbReference>
<dbReference type="PROSITE" id="PS51257">
    <property type="entry name" value="PROKAR_LIPOPROTEIN"/>
    <property type="match status" value="1"/>
</dbReference>
<accession>A0A1H3JYV4</accession>
<protein>
    <submittedName>
        <fullName evidence="2">Esterase/lipase superfamily enzyme</fullName>
    </submittedName>
</protein>
<dbReference type="Gene3D" id="3.40.50.1820">
    <property type="entry name" value="alpha/beta hydrolase"/>
    <property type="match status" value="1"/>
</dbReference>
<dbReference type="PANTHER" id="PTHR36513:SF1">
    <property type="entry name" value="TRANSMEMBRANE PROTEIN"/>
    <property type="match status" value="1"/>
</dbReference>
<feature type="signal peptide" evidence="1">
    <location>
        <begin position="1"/>
        <end position="18"/>
    </location>
</feature>
<dbReference type="Pfam" id="PF05990">
    <property type="entry name" value="DUF900"/>
    <property type="match status" value="1"/>
</dbReference>
<dbReference type="RefSeq" id="WP_089889724.1">
    <property type="nucleotide sequence ID" value="NZ_CALJFH010000002.1"/>
</dbReference>
<dbReference type="InterPro" id="IPR014586">
    <property type="entry name" value="UCP033909"/>
</dbReference>
<dbReference type="OrthoDB" id="9797755at2"/>
<evidence type="ECO:0000256" key="1">
    <source>
        <dbReference type="SAM" id="SignalP"/>
    </source>
</evidence>
<dbReference type="STRING" id="576131.SAMN05444486_102246"/>